<dbReference type="AlphaFoldDB" id="A0A930YX51"/>
<dbReference type="InterPro" id="IPR036412">
    <property type="entry name" value="HAD-like_sf"/>
</dbReference>
<comment type="caution">
    <text evidence="1">The sequence shown here is derived from an EMBL/GenBank/DDBJ whole genome shotgun (WGS) entry which is preliminary data.</text>
</comment>
<reference evidence="1" key="1">
    <citation type="submission" date="2020-11" db="EMBL/GenBank/DDBJ databases">
        <title>Genome seq and assembly of Planobacterium sp.</title>
        <authorList>
            <person name="Chhetri G."/>
        </authorList>
    </citation>
    <scope>NUCLEOTIDE SEQUENCE</scope>
    <source>
        <strain evidence="1">GCR5</strain>
    </source>
</reference>
<dbReference type="SFLD" id="SFLDS00003">
    <property type="entry name" value="Haloacid_Dehalogenase"/>
    <property type="match status" value="1"/>
</dbReference>
<dbReference type="EMBL" id="JADKYY010000011">
    <property type="protein sequence ID" value="MBF5027885.1"/>
    <property type="molecule type" value="Genomic_DNA"/>
</dbReference>
<evidence type="ECO:0000313" key="1">
    <source>
        <dbReference type="EMBL" id="MBF5027885.1"/>
    </source>
</evidence>
<protein>
    <submittedName>
        <fullName evidence="1">Noncanonical pyrimidine nucleotidase, YjjG family</fullName>
    </submittedName>
</protein>
<dbReference type="SFLD" id="SFLDG01135">
    <property type="entry name" value="C1.5.6:_HAD__Beta-PGM__Phospha"/>
    <property type="match status" value="1"/>
</dbReference>
<dbReference type="NCBIfam" id="TIGR01662">
    <property type="entry name" value="HAD-SF-IIIA"/>
    <property type="match status" value="1"/>
</dbReference>
<dbReference type="Pfam" id="PF00702">
    <property type="entry name" value="Hydrolase"/>
    <property type="match status" value="1"/>
</dbReference>
<dbReference type="GO" id="GO:0008253">
    <property type="term" value="F:5'-nucleotidase activity"/>
    <property type="evidence" value="ECO:0007669"/>
    <property type="project" value="InterPro"/>
</dbReference>
<dbReference type="NCBIfam" id="TIGR01509">
    <property type="entry name" value="HAD-SF-IA-v3"/>
    <property type="match status" value="1"/>
</dbReference>
<dbReference type="InterPro" id="IPR023214">
    <property type="entry name" value="HAD_sf"/>
</dbReference>
<dbReference type="NCBIfam" id="TIGR02254">
    <property type="entry name" value="YjjG_YfnB"/>
    <property type="match status" value="1"/>
</dbReference>
<dbReference type="Gene3D" id="1.10.150.240">
    <property type="entry name" value="Putative phosphatase, domain 2"/>
    <property type="match status" value="1"/>
</dbReference>
<gene>
    <name evidence="1" type="ORF">IC612_08760</name>
</gene>
<organism evidence="1 2">
    <name type="scientific">Planobacterium oryzisoli</name>
    <dbReference type="NCBI Taxonomy" id="2771435"/>
    <lineage>
        <taxon>Bacteria</taxon>
        <taxon>Pseudomonadati</taxon>
        <taxon>Bacteroidota</taxon>
        <taxon>Flavobacteriia</taxon>
        <taxon>Flavobacteriales</taxon>
        <taxon>Weeksellaceae</taxon>
        <taxon>Chryseobacterium group</taxon>
        <taxon>Chryseobacterium</taxon>
    </lineage>
</organism>
<name>A0A930YX51_9FLAO</name>
<evidence type="ECO:0000313" key="2">
    <source>
        <dbReference type="Proteomes" id="UP000694480"/>
    </source>
</evidence>
<keyword evidence="2" id="KW-1185">Reference proteome</keyword>
<dbReference type="SUPFAM" id="SSF56784">
    <property type="entry name" value="HAD-like"/>
    <property type="match status" value="1"/>
</dbReference>
<dbReference type="InterPro" id="IPR011951">
    <property type="entry name" value="HAD-SF_hydro_IA_YjjG/PynA"/>
</dbReference>
<dbReference type="PANTHER" id="PTHR47478:SF1">
    <property type="entry name" value="PYRIMIDINE 5'-NUCLEOTIDASE YJJG"/>
    <property type="match status" value="1"/>
</dbReference>
<dbReference type="InterPro" id="IPR023198">
    <property type="entry name" value="PGP-like_dom2"/>
</dbReference>
<dbReference type="InterPro" id="IPR052550">
    <property type="entry name" value="Pyrimidine_5'-ntase_YjjG"/>
</dbReference>
<dbReference type="InterPro" id="IPR006439">
    <property type="entry name" value="HAD-SF_hydro_IA"/>
</dbReference>
<dbReference type="NCBIfam" id="TIGR01549">
    <property type="entry name" value="HAD-SF-IA-v1"/>
    <property type="match status" value="1"/>
</dbReference>
<proteinExistence type="predicted"/>
<dbReference type="SFLD" id="SFLDG01129">
    <property type="entry name" value="C1.5:_HAD__Beta-PGM__Phosphata"/>
    <property type="match status" value="1"/>
</dbReference>
<accession>A0A930YX51</accession>
<dbReference type="Proteomes" id="UP000694480">
    <property type="component" value="Unassembled WGS sequence"/>
</dbReference>
<sequence>MIKHVFFDLDNTLWDHRANAKLTLEQLFDQYTIGQEYSLRFDDFHKEYFTINENLWAQIRDGEIDKDHLRKHRFYDTFLFFGVDNMELAQKFEEGFLDQIIEFNVLVEGAKELLNYLRTKGYTLHILSNGFMEVTNRKCIESGIDTFFTTIISADEINVRKPQREIFEYALQRANANPSESVFIGDDWIADIEGALAFGMRAVFFDVFNDGFTAPNVNSVHKLAEIRKLL</sequence>
<dbReference type="InterPro" id="IPR006549">
    <property type="entry name" value="HAD-SF_hydro_IIIA"/>
</dbReference>
<dbReference type="Gene3D" id="3.40.50.1000">
    <property type="entry name" value="HAD superfamily/HAD-like"/>
    <property type="match status" value="1"/>
</dbReference>
<dbReference type="PANTHER" id="PTHR47478">
    <property type="match status" value="1"/>
</dbReference>
<dbReference type="RefSeq" id="WP_194739810.1">
    <property type="nucleotide sequence ID" value="NZ_JADKYY010000011.1"/>
</dbReference>